<keyword evidence="2" id="KW-0067">ATP-binding</keyword>
<dbReference type="InterPro" id="IPR027417">
    <property type="entry name" value="P-loop_NTPase"/>
</dbReference>
<feature type="domain" description="DNA mismatch repair proteins mutS family" evidence="4">
    <location>
        <begin position="337"/>
        <end position="513"/>
    </location>
</feature>
<dbReference type="GO" id="GO:0005829">
    <property type="term" value="C:cytosol"/>
    <property type="evidence" value="ECO:0007669"/>
    <property type="project" value="TreeGrafter"/>
</dbReference>
<dbReference type="GO" id="GO:0140664">
    <property type="term" value="F:ATP-dependent DNA damage sensor activity"/>
    <property type="evidence" value="ECO:0007669"/>
    <property type="project" value="InterPro"/>
</dbReference>
<dbReference type="PANTHER" id="PTHR11361">
    <property type="entry name" value="DNA MISMATCH REPAIR PROTEIN MUTS FAMILY MEMBER"/>
    <property type="match status" value="1"/>
</dbReference>
<keyword evidence="1" id="KW-0547">Nucleotide-binding</keyword>
<sequence>MAAIDGEHLQPPSVLFEYAEDSTTAREPTGREAFRDLQLEQIVAAVTAGRAEYDLAPLFRAAASSPETVAYRHEVARDLETVAVARTVRDFAARMVSTRTGLRQARSLHHELQRQRWQLTAAATYCQAVAGLSAGLDASPLESRALLALRGYLRQHVDSAAFQGLNAEAVRLTADLERVRYQLHLKRSAVVVSRSADESDYSAEIDAVFARFRQGEARDYRIAVESSPEVNQLEGAILDRVARLHPETFDALRRFADRHRSFLDSGVTRFDREVQVYLSYFDHIRPLREAGLPFCYPAVGGSKALRATGTFDLALAAAAVAEGRDVVRNDFHLDGAERIFVVTGPNQGGKTTFARTFGQLHHLAALGLPVPGEQARLFLFDRLFTHFGREEDPEDLRGKLKDDLVRTRAILDRASSDSIVIMNEVFNSTTLRDATVIGRRVLTEIAARDLLCVFVTFIDELAAPDGVTVSLVSTVDPADPAIRTYRVVRAPADGRAYAAAIAAKYRLSYQDLRTRLTR</sequence>
<gene>
    <name evidence="5" type="ORF">ABN611_27060</name>
</gene>
<evidence type="ECO:0000256" key="2">
    <source>
        <dbReference type="ARBA" id="ARBA00022840"/>
    </source>
</evidence>
<dbReference type="GO" id="GO:0005524">
    <property type="term" value="F:ATP binding"/>
    <property type="evidence" value="ECO:0007669"/>
    <property type="project" value="UniProtKB-KW"/>
</dbReference>
<dbReference type="InterPro" id="IPR000432">
    <property type="entry name" value="DNA_mismatch_repair_MutS_C"/>
</dbReference>
<evidence type="ECO:0000256" key="1">
    <source>
        <dbReference type="ARBA" id="ARBA00022741"/>
    </source>
</evidence>
<dbReference type="GO" id="GO:0006298">
    <property type="term" value="P:mismatch repair"/>
    <property type="evidence" value="ECO:0007669"/>
    <property type="project" value="InterPro"/>
</dbReference>
<keyword evidence="3" id="KW-0238">DNA-binding</keyword>
<dbReference type="Pfam" id="PF00488">
    <property type="entry name" value="MutS_V"/>
    <property type="match status" value="1"/>
</dbReference>
<dbReference type="PANTHER" id="PTHR11361:SF34">
    <property type="entry name" value="DNA MISMATCH REPAIR PROTEIN MSH1, MITOCHONDRIAL"/>
    <property type="match status" value="1"/>
</dbReference>
<dbReference type="SMART" id="SM00534">
    <property type="entry name" value="MUTSac"/>
    <property type="match status" value="1"/>
</dbReference>
<protein>
    <recommendedName>
        <fullName evidence="4">DNA mismatch repair proteins mutS family domain-containing protein</fullName>
    </recommendedName>
</protein>
<dbReference type="InterPro" id="IPR045076">
    <property type="entry name" value="MutS"/>
</dbReference>
<dbReference type="AlphaFoldDB" id="A0AAU7T6B3"/>
<reference evidence="5" key="1">
    <citation type="submission" date="2024-06" db="EMBL/GenBank/DDBJ databases">
        <title>Kribbella sp. strain HUAS MG21 genome sequences.</title>
        <authorList>
            <person name="Mo P."/>
        </authorList>
    </citation>
    <scope>NUCLEOTIDE SEQUENCE</scope>
    <source>
        <strain evidence="5">HUAS MG21</strain>
    </source>
</reference>
<accession>A0AAU7T6B3</accession>
<dbReference type="SUPFAM" id="SSF52540">
    <property type="entry name" value="P-loop containing nucleoside triphosphate hydrolases"/>
    <property type="match status" value="1"/>
</dbReference>
<proteinExistence type="predicted"/>
<organism evidence="5">
    <name type="scientific">Kribbella sp. HUAS MG21</name>
    <dbReference type="NCBI Taxonomy" id="3160966"/>
    <lineage>
        <taxon>Bacteria</taxon>
        <taxon>Bacillati</taxon>
        <taxon>Actinomycetota</taxon>
        <taxon>Actinomycetes</taxon>
        <taxon>Propionibacteriales</taxon>
        <taxon>Kribbellaceae</taxon>
        <taxon>Kribbella</taxon>
    </lineage>
</organism>
<dbReference type="EMBL" id="CP158165">
    <property type="protein sequence ID" value="XBV22213.1"/>
    <property type="molecule type" value="Genomic_DNA"/>
</dbReference>
<evidence type="ECO:0000256" key="3">
    <source>
        <dbReference type="ARBA" id="ARBA00023125"/>
    </source>
</evidence>
<evidence type="ECO:0000259" key="4">
    <source>
        <dbReference type="SMART" id="SM00534"/>
    </source>
</evidence>
<dbReference type="Gene3D" id="3.40.50.300">
    <property type="entry name" value="P-loop containing nucleotide triphosphate hydrolases"/>
    <property type="match status" value="1"/>
</dbReference>
<name>A0AAU7T6B3_9ACTN</name>
<dbReference type="RefSeq" id="WP_350275059.1">
    <property type="nucleotide sequence ID" value="NZ_CP158165.1"/>
</dbReference>
<dbReference type="GO" id="GO:0030983">
    <property type="term" value="F:mismatched DNA binding"/>
    <property type="evidence" value="ECO:0007669"/>
    <property type="project" value="InterPro"/>
</dbReference>
<evidence type="ECO:0000313" key="5">
    <source>
        <dbReference type="EMBL" id="XBV22213.1"/>
    </source>
</evidence>